<evidence type="ECO:0000313" key="9">
    <source>
        <dbReference type="EMBL" id="AKU97305.1"/>
    </source>
</evidence>
<organism evidence="9 10">
    <name type="scientific">Labilithrix luteola</name>
    <dbReference type="NCBI Taxonomy" id="1391654"/>
    <lineage>
        <taxon>Bacteria</taxon>
        <taxon>Pseudomonadati</taxon>
        <taxon>Myxococcota</taxon>
        <taxon>Polyangia</taxon>
        <taxon>Polyangiales</taxon>
        <taxon>Labilitrichaceae</taxon>
        <taxon>Labilithrix</taxon>
    </lineage>
</organism>
<protein>
    <submittedName>
        <fullName evidence="9">Vitamin B12 ABC transporter, permease component BtuC</fullName>
    </submittedName>
</protein>
<dbReference type="Pfam" id="PF01032">
    <property type="entry name" value="FecCD"/>
    <property type="match status" value="1"/>
</dbReference>
<evidence type="ECO:0000256" key="6">
    <source>
        <dbReference type="ARBA" id="ARBA00022989"/>
    </source>
</evidence>
<feature type="transmembrane region" description="Helical" evidence="8">
    <location>
        <begin position="29"/>
        <end position="48"/>
    </location>
</feature>
<evidence type="ECO:0000256" key="2">
    <source>
        <dbReference type="ARBA" id="ARBA00007935"/>
    </source>
</evidence>
<dbReference type="EMBL" id="CP012333">
    <property type="protein sequence ID" value="AKU97305.1"/>
    <property type="molecule type" value="Genomic_DNA"/>
</dbReference>
<comment type="subcellular location">
    <subcellularLocation>
        <location evidence="1">Cell membrane</location>
        <topology evidence="1">Multi-pass membrane protein</topology>
    </subcellularLocation>
</comment>
<dbReference type="GO" id="GO:0022857">
    <property type="term" value="F:transmembrane transporter activity"/>
    <property type="evidence" value="ECO:0007669"/>
    <property type="project" value="InterPro"/>
</dbReference>
<keyword evidence="10" id="KW-1185">Reference proteome</keyword>
<feature type="transmembrane region" description="Helical" evidence="8">
    <location>
        <begin position="60"/>
        <end position="77"/>
    </location>
</feature>
<dbReference type="PANTHER" id="PTHR30472:SF25">
    <property type="entry name" value="ABC TRANSPORTER PERMEASE PROTEIN MJ0876-RELATED"/>
    <property type="match status" value="1"/>
</dbReference>
<accession>A0A0K1PUU9</accession>
<keyword evidence="3" id="KW-0813">Transport</keyword>
<evidence type="ECO:0000256" key="1">
    <source>
        <dbReference type="ARBA" id="ARBA00004651"/>
    </source>
</evidence>
<evidence type="ECO:0000256" key="8">
    <source>
        <dbReference type="SAM" id="Phobius"/>
    </source>
</evidence>
<sequence>MSVTGLIGFVGLIVPHILRRLLGADARVLMPASLLLGGAALVLCDLISRASFRFLSTEPPVGAVTALIGGPLFLILLRRRAV</sequence>
<reference evidence="9 10" key="1">
    <citation type="submission" date="2015-08" db="EMBL/GenBank/DDBJ databases">
        <authorList>
            <person name="Babu N.S."/>
            <person name="Beckwith C.J."/>
            <person name="Beseler K.G."/>
            <person name="Brison A."/>
            <person name="Carone J.V."/>
            <person name="Caskin T.P."/>
            <person name="Diamond M."/>
            <person name="Durham M.E."/>
            <person name="Foxe J.M."/>
            <person name="Go M."/>
            <person name="Henderson B.A."/>
            <person name="Jones I.B."/>
            <person name="McGettigan J.A."/>
            <person name="Micheletti S.J."/>
            <person name="Nasrallah M.E."/>
            <person name="Ortiz D."/>
            <person name="Piller C.R."/>
            <person name="Privatt S.R."/>
            <person name="Schneider S.L."/>
            <person name="Sharp S."/>
            <person name="Smith T.C."/>
            <person name="Stanton J.D."/>
            <person name="Ullery H.E."/>
            <person name="Wilson R.J."/>
            <person name="Serrano M.G."/>
            <person name="Buck G."/>
            <person name="Lee V."/>
            <person name="Wang Y."/>
            <person name="Carvalho R."/>
            <person name="Voegtly L."/>
            <person name="Shi R."/>
            <person name="Duckworth R."/>
            <person name="Johnson A."/>
            <person name="Loviza R."/>
            <person name="Walstead R."/>
            <person name="Shah Z."/>
            <person name="Kiflezghi M."/>
            <person name="Wade K."/>
            <person name="Ball S.L."/>
            <person name="Bradley K.W."/>
            <person name="Asai D.J."/>
            <person name="Bowman C.A."/>
            <person name="Russell D.A."/>
            <person name="Pope W.H."/>
            <person name="Jacobs-Sera D."/>
            <person name="Hendrix R.W."/>
            <person name="Hatfull G.F."/>
        </authorList>
    </citation>
    <scope>NUCLEOTIDE SEQUENCE [LARGE SCALE GENOMIC DNA]</scope>
    <source>
        <strain evidence="9 10">DSM 27648</strain>
    </source>
</reference>
<evidence type="ECO:0000256" key="3">
    <source>
        <dbReference type="ARBA" id="ARBA00022448"/>
    </source>
</evidence>
<keyword evidence="7 8" id="KW-0472">Membrane</keyword>
<dbReference type="Gene3D" id="1.10.3470.10">
    <property type="entry name" value="ABC transporter involved in vitamin B12 uptake, BtuC"/>
    <property type="match status" value="1"/>
</dbReference>
<evidence type="ECO:0000256" key="7">
    <source>
        <dbReference type="ARBA" id="ARBA00023136"/>
    </source>
</evidence>
<dbReference type="STRING" id="1391654.AKJ09_03969"/>
<dbReference type="SUPFAM" id="SSF81345">
    <property type="entry name" value="ABC transporter involved in vitamin B12 uptake, BtuC"/>
    <property type="match status" value="1"/>
</dbReference>
<evidence type="ECO:0000313" key="10">
    <source>
        <dbReference type="Proteomes" id="UP000064967"/>
    </source>
</evidence>
<dbReference type="GO" id="GO:0005886">
    <property type="term" value="C:plasma membrane"/>
    <property type="evidence" value="ECO:0007669"/>
    <property type="project" value="UniProtKB-SubCell"/>
</dbReference>
<evidence type="ECO:0000256" key="5">
    <source>
        <dbReference type="ARBA" id="ARBA00022692"/>
    </source>
</evidence>
<gene>
    <name evidence="9" type="ORF">AKJ09_03969</name>
</gene>
<dbReference type="KEGG" id="llu:AKJ09_03969"/>
<dbReference type="AlphaFoldDB" id="A0A0K1PUU9"/>
<dbReference type="PANTHER" id="PTHR30472">
    <property type="entry name" value="FERRIC ENTEROBACTIN TRANSPORT SYSTEM PERMEASE PROTEIN"/>
    <property type="match status" value="1"/>
</dbReference>
<evidence type="ECO:0000256" key="4">
    <source>
        <dbReference type="ARBA" id="ARBA00022475"/>
    </source>
</evidence>
<dbReference type="InterPro" id="IPR037294">
    <property type="entry name" value="ABC_BtuC-like"/>
</dbReference>
<keyword evidence="4" id="KW-1003">Cell membrane</keyword>
<keyword evidence="5 8" id="KW-0812">Transmembrane</keyword>
<comment type="similarity">
    <text evidence="2">Belongs to the binding-protein-dependent transport system permease family. FecCD subfamily.</text>
</comment>
<feature type="transmembrane region" description="Helical" evidence="8">
    <location>
        <begin position="6"/>
        <end position="22"/>
    </location>
</feature>
<dbReference type="Proteomes" id="UP000064967">
    <property type="component" value="Chromosome"/>
</dbReference>
<proteinExistence type="inferred from homology"/>
<keyword evidence="6 8" id="KW-1133">Transmembrane helix</keyword>
<dbReference type="InterPro" id="IPR000522">
    <property type="entry name" value="ABC_transptr_permease_BtuC"/>
</dbReference>
<name>A0A0K1PUU9_9BACT</name>